<protein>
    <recommendedName>
        <fullName evidence="4">Cytochrome c domain-containing protein</fullName>
    </recommendedName>
</protein>
<dbReference type="GO" id="GO:0046872">
    <property type="term" value="F:metal ion binding"/>
    <property type="evidence" value="ECO:0007669"/>
    <property type="project" value="UniProtKB-KW"/>
</dbReference>
<evidence type="ECO:0000256" key="3">
    <source>
        <dbReference type="ARBA" id="ARBA00023004"/>
    </source>
</evidence>
<gene>
    <name evidence="5" type="ORF">MNBD_NITROSPINAE05-733</name>
</gene>
<keyword evidence="1" id="KW-0349">Heme</keyword>
<accession>A0A3B1CNW1</accession>
<dbReference type="SUPFAM" id="SSF46626">
    <property type="entry name" value="Cytochrome c"/>
    <property type="match status" value="1"/>
</dbReference>
<dbReference type="EMBL" id="UOGG01000001">
    <property type="protein sequence ID" value="VAX26373.1"/>
    <property type="molecule type" value="Genomic_DNA"/>
</dbReference>
<organism evidence="5">
    <name type="scientific">hydrothermal vent metagenome</name>
    <dbReference type="NCBI Taxonomy" id="652676"/>
    <lineage>
        <taxon>unclassified sequences</taxon>
        <taxon>metagenomes</taxon>
        <taxon>ecological metagenomes</taxon>
    </lineage>
</organism>
<dbReference type="GO" id="GO:0020037">
    <property type="term" value="F:heme binding"/>
    <property type="evidence" value="ECO:0007669"/>
    <property type="project" value="InterPro"/>
</dbReference>
<sequence>MINFLAGILLLPVWLVTASHDAPHPDIAMGKRIYQERCKVCHGIKGDGKSFAANALNPPPKNFTSEQSKKQLTQKRMIASATNGRPKTAMMPWKDVLTTEEIHAVVHYIRKELMRVEG</sequence>
<dbReference type="Pfam" id="PF00034">
    <property type="entry name" value="Cytochrom_C"/>
    <property type="match status" value="1"/>
</dbReference>
<evidence type="ECO:0000256" key="2">
    <source>
        <dbReference type="ARBA" id="ARBA00022723"/>
    </source>
</evidence>
<evidence type="ECO:0000313" key="5">
    <source>
        <dbReference type="EMBL" id="VAX26373.1"/>
    </source>
</evidence>
<dbReference type="InterPro" id="IPR036909">
    <property type="entry name" value="Cyt_c-like_dom_sf"/>
</dbReference>
<evidence type="ECO:0000259" key="4">
    <source>
        <dbReference type="PROSITE" id="PS51007"/>
    </source>
</evidence>
<dbReference type="GO" id="GO:0009055">
    <property type="term" value="F:electron transfer activity"/>
    <property type="evidence" value="ECO:0007669"/>
    <property type="project" value="InterPro"/>
</dbReference>
<feature type="domain" description="Cytochrome c" evidence="4">
    <location>
        <begin position="25"/>
        <end position="113"/>
    </location>
</feature>
<keyword evidence="2" id="KW-0479">Metal-binding</keyword>
<name>A0A3B1CNW1_9ZZZZ</name>
<dbReference type="Gene3D" id="1.10.760.10">
    <property type="entry name" value="Cytochrome c-like domain"/>
    <property type="match status" value="1"/>
</dbReference>
<dbReference type="AlphaFoldDB" id="A0A3B1CNW1"/>
<keyword evidence="3" id="KW-0408">Iron</keyword>
<dbReference type="InterPro" id="IPR009056">
    <property type="entry name" value="Cyt_c-like_dom"/>
</dbReference>
<proteinExistence type="predicted"/>
<dbReference type="PROSITE" id="PS51007">
    <property type="entry name" value="CYTC"/>
    <property type="match status" value="1"/>
</dbReference>
<reference evidence="5" key="1">
    <citation type="submission" date="2018-06" db="EMBL/GenBank/DDBJ databases">
        <authorList>
            <person name="Zhirakovskaya E."/>
        </authorList>
    </citation>
    <scope>NUCLEOTIDE SEQUENCE</scope>
</reference>
<evidence type="ECO:0000256" key="1">
    <source>
        <dbReference type="ARBA" id="ARBA00022617"/>
    </source>
</evidence>